<evidence type="ECO:0000313" key="14">
    <source>
        <dbReference type="Proteomes" id="UP000750711"/>
    </source>
</evidence>
<feature type="compositionally biased region" description="Basic and acidic residues" evidence="9">
    <location>
        <begin position="188"/>
        <end position="214"/>
    </location>
</feature>
<dbReference type="PANTHER" id="PTHR16466">
    <property type="entry name" value="TELOMERE REPEAT-BINDING FACTOR 2-INTERACTING PROTEIN 1"/>
    <property type="match status" value="1"/>
</dbReference>
<dbReference type="GO" id="GO:0042162">
    <property type="term" value="F:telomeric DNA binding"/>
    <property type="evidence" value="ECO:0007669"/>
    <property type="project" value="TreeGrafter"/>
</dbReference>
<comment type="caution">
    <text evidence="13">The sequence shown here is derived from an EMBL/GenBank/DDBJ whole genome shotgun (WGS) entry which is preliminary data.</text>
</comment>
<evidence type="ECO:0000256" key="6">
    <source>
        <dbReference type="ARBA" id="ARBA00023163"/>
    </source>
</evidence>
<evidence type="ECO:0000256" key="2">
    <source>
        <dbReference type="ARBA" id="ARBA00022454"/>
    </source>
</evidence>
<dbReference type="Gene3D" id="1.10.10.2170">
    <property type="match status" value="1"/>
</dbReference>
<dbReference type="Proteomes" id="UP000750711">
    <property type="component" value="Unassembled WGS sequence"/>
</dbReference>
<feature type="region of interest" description="Disordered" evidence="9">
    <location>
        <begin position="92"/>
        <end position="116"/>
    </location>
</feature>
<reference evidence="13" key="1">
    <citation type="submission" date="2021-03" db="EMBL/GenBank/DDBJ databases">
        <title>Comparative genomics and phylogenomic investigation of the class Geoglossomycetes provide insights into ecological specialization and systematics.</title>
        <authorList>
            <person name="Melie T."/>
            <person name="Pirro S."/>
            <person name="Miller A.N."/>
            <person name="Quandt A."/>
        </authorList>
    </citation>
    <scope>NUCLEOTIDE SEQUENCE</scope>
    <source>
        <strain evidence="13">CAQ_001_2017</strain>
    </source>
</reference>
<protein>
    <recommendedName>
        <fullName evidence="8">DNA-binding protein RAP1</fullName>
    </recommendedName>
</protein>
<comment type="function">
    <text evidence="8">Involved in the regulation of telomere length, clustering and has a specific role in telomere position effect (TPE).</text>
</comment>
<evidence type="ECO:0000313" key="13">
    <source>
        <dbReference type="EMBL" id="KAH0556798.1"/>
    </source>
</evidence>
<feature type="region of interest" description="Disordered" evidence="9">
    <location>
        <begin position="441"/>
        <end position="467"/>
    </location>
</feature>
<feature type="compositionally biased region" description="Polar residues" evidence="9">
    <location>
        <begin position="453"/>
        <end position="466"/>
    </location>
</feature>
<dbReference type="Pfam" id="PF16589">
    <property type="entry name" value="BRCT_2"/>
    <property type="match status" value="1"/>
</dbReference>
<comment type="subunit">
    <text evidence="8">Homodimer.</text>
</comment>
<dbReference type="GO" id="GO:0031848">
    <property type="term" value="P:protection from non-homologous end joining at telomere"/>
    <property type="evidence" value="ECO:0007669"/>
    <property type="project" value="TreeGrafter"/>
</dbReference>
<dbReference type="GO" id="GO:0070187">
    <property type="term" value="C:shelterin complex"/>
    <property type="evidence" value="ECO:0007669"/>
    <property type="project" value="TreeGrafter"/>
</dbReference>
<dbReference type="EMBL" id="JAGHQM010001008">
    <property type="protein sequence ID" value="KAH0556798.1"/>
    <property type="molecule type" value="Genomic_DNA"/>
</dbReference>
<evidence type="ECO:0000259" key="10">
    <source>
        <dbReference type="Pfam" id="PF08914"/>
    </source>
</evidence>
<feature type="domain" description="TERF2-interacting telomeric protein 1 Myb" evidence="10">
    <location>
        <begin position="117"/>
        <end position="174"/>
    </location>
</feature>
<evidence type="ECO:0000256" key="1">
    <source>
        <dbReference type="ARBA" id="ARBA00010467"/>
    </source>
</evidence>
<sequence>MAQVVYAGATAGAVDGALFAGKKFWFSQKLPQRSHFIDLVKTNGGEVVPLEQHADIKIVDPLFKKNIPPDSYSYTFIEKSVRDGELQDLEEHKAGPEAITSRPVSSQRPTKGTRLPYSAEDDRCLYDWVTSHERSGGKIQGNLIYQQLEQINPRHPWQSWRDRWVKVLSQRPKPPQSPAKPPTPLAEKSPDKTADERVCARGSELEKPVERGGETAEDVVEPSKELDTSNQQSPLLSPTALEDSKERAPSHISEERQCSQEVHPTSTGTGTTVAEMGTKRKRVEEGAELITGPTPPTAKRTRPRRKSDDSGREIPSTPELGPSSPPQAPVLPGIAEDQESESETLPPLSQVISKSLAKEDPYLQSHERATQSPPSGIAQVIDFDLAEPEGGWDKILPGDSAAALSGQIEPPVQPSHVQDTQALLHGPTQILDFELAEPEGGWDKVLPGHTLPQHATRSPQPPSQDTIDTEKQLGAWIDAHIAAGASEDNVLLALKCSSMHTGLAEFVLKSLAGGRGIPEDTRGIWTEREDEALRGGDGRAIKILEEKHGREAFQMRWNFLTSYDQLEDRS</sequence>
<accession>A0A9P8L9I7</accession>
<dbReference type="CDD" id="cd11655">
    <property type="entry name" value="rap1_myb-like"/>
    <property type="match status" value="1"/>
</dbReference>
<comment type="similarity">
    <text evidence="1 8">Belongs to the RAP1 family.</text>
</comment>
<evidence type="ECO:0000256" key="4">
    <source>
        <dbReference type="ARBA" id="ARBA00023015"/>
    </source>
</evidence>
<gene>
    <name evidence="13" type="ORF">GP486_005417</name>
</gene>
<dbReference type="PANTHER" id="PTHR16466:SF6">
    <property type="entry name" value="TELOMERIC REPEAT-BINDING FACTOR 2-INTERACTING PROTEIN 1"/>
    <property type="match status" value="1"/>
</dbReference>
<evidence type="ECO:0000256" key="8">
    <source>
        <dbReference type="RuleBase" id="RU367107"/>
    </source>
</evidence>
<keyword evidence="6" id="KW-0804">Transcription</keyword>
<dbReference type="InterPro" id="IPR001357">
    <property type="entry name" value="BRCT_dom"/>
</dbReference>
<evidence type="ECO:0000259" key="12">
    <source>
        <dbReference type="Pfam" id="PF16589"/>
    </source>
</evidence>
<dbReference type="InterPro" id="IPR039595">
    <property type="entry name" value="TE2IP/Rap1"/>
</dbReference>
<feature type="domain" description="BRCT" evidence="12">
    <location>
        <begin position="18"/>
        <end position="91"/>
    </location>
</feature>
<feature type="compositionally biased region" description="Basic and acidic residues" evidence="9">
    <location>
        <begin position="242"/>
        <end position="258"/>
    </location>
</feature>
<proteinExistence type="inferred from homology"/>
<keyword evidence="7 8" id="KW-0539">Nucleus</keyword>
<name>A0A9P8L9I7_9PEZI</name>
<keyword evidence="14" id="KW-1185">Reference proteome</keyword>
<dbReference type="InterPro" id="IPR015010">
    <property type="entry name" value="TERF2IP_Myb"/>
</dbReference>
<dbReference type="InterPro" id="IPR009057">
    <property type="entry name" value="Homeodomain-like_sf"/>
</dbReference>
<dbReference type="AlphaFoldDB" id="A0A9P8L9I7"/>
<dbReference type="Gene3D" id="1.10.10.60">
    <property type="entry name" value="Homeodomain-like"/>
    <property type="match status" value="1"/>
</dbReference>
<keyword evidence="4" id="KW-0805">Transcription regulation</keyword>
<evidence type="ECO:0000259" key="11">
    <source>
        <dbReference type="Pfam" id="PF11626"/>
    </source>
</evidence>
<feature type="compositionally biased region" description="Polar residues" evidence="9">
    <location>
        <begin position="259"/>
        <end position="272"/>
    </location>
</feature>
<feature type="compositionally biased region" description="Pro residues" evidence="9">
    <location>
        <begin position="172"/>
        <end position="184"/>
    </location>
</feature>
<dbReference type="GO" id="GO:0010833">
    <property type="term" value="P:telomere maintenance via telomere lengthening"/>
    <property type="evidence" value="ECO:0007669"/>
    <property type="project" value="UniProtKB-UniRule"/>
</dbReference>
<keyword evidence="2 8" id="KW-0158">Chromosome</keyword>
<evidence type="ECO:0000256" key="9">
    <source>
        <dbReference type="SAM" id="MobiDB-lite"/>
    </source>
</evidence>
<dbReference type="Pfam" id="PF08914">
    <property type="entry name" value="Myb_Rap1"/>
    <property type="match status" value="1"/>
</dbReference>
<evidence type="ECO:0000256" key="5">
    <source>
        <dbReference type="ARBA" id="ARBA00023159"/>
    </source>
</evidence>
<keyword evidence="3 8" id="KW-0779">Telomere</keyword>
<comment type="subcellular location">
    <subcellularLocation>
        <location evidence="8">Nucleus</location>
    </subcellularLocation>
    <subcellularLocation>
        <location evidence="8">Chromosome</location>
        <location evidence="8">Telomere</location>
    </subcellularLocation>
</comment>
<dbReference type="InterPro" id="IPR038104">
    <property type="entry name" value="Rap1_C_sf"/>
</dbReference>
<dbReference type="Pfam" id="PF11626">
    <property type="entry name" value="Rap1_C"/>
    <property type="match status" value="1"/>
</dbReference>
<feature type="compositionally biased region" description="Basic and acidic residues" evidence="9">
    <location>
        <begin position="356"/>
        <end position="369"/>
    </location>
</feature>
<dbReference type="SUPFAM" id="SSF46689">
    <property type="entry name" value="Homeodomain-like"/>
    <property type="match status" value="1"/>
</dbReference>
<evidence type="ECO:0000256" key="3">
    <source>
        <dbReference type="ARBA" id="ARBA00022895"/>
    </source>
</evidence>
<feature type="region of interest" description="Disordered" evidence="9">
    <location>
        <begin position="170"/>
        <end position="376"/>
    </location>
</feature>
<organism evidence="13 14">
    <name type="scientific">Trichoglossum hirsutum</name>
    <dbReference type="NCBI Taxonomy" id="265104"/>
    <lineage>
        <taxon>Eukaryota</taxon>
        <taxon>Fungi</taxon>
        <taxon>Dikarya</taxon>
        <taxon>Ascomycota</taxon>
        <taxon>Pezizomycotina</taxon>
        <taxon>Geoglossomycetes</taxon>
        <taxon>Geoglossales</taxon>
        <taxon>Geoglossaceae</taxon>
        <taxon>Trichoglossum</taxon>
    </lineage>
</organism>
<feature type="domain" description="TRF2-interacting telomeric protein/Rap1 C-terminal" evidence="11">
    <location>
        <begin position="482"/>
        <end position="560"/>
    </location>
</feature>
<dbReference type="InterPro" id="IPR021661">
    <property type="entry name" value="Rap1_C"/>
</dbReference>
<evidence type="ECO:0000256" key="7">
    <source>
        <dbReference type="ARBA" id="ARBA00023242"/>
    </source>
</evidence>
<keyword evidence="5" id="KW-0010">Activator</keyword>